<dbReference type="InterPro" id="IPR047817">
    <property type="entry name" value="ABC2_TM_bact-type"/>
</dbReference>
<name>A0ABN2ZY61_9ACTN</name>
<evidence type="ECO:0000256" key="5">
    <source>
        <dbReference type="ARBA" id="ARBA00023251"/>
    </source>
</evidence>
<feature type="transmembrane region" description="Helical" evidence="6">
    <location>
        <begin position="24"/>
        <end position="44"/>
    </location>
</feature>
<keyword evidence="5" id="KW-0046">Antibiotic resistance</keyword>
<dbReference type="RefSeq" id="WP_344272743.1">
    <property type="nucleotide sequence ID" value="NZ_BAAAMR010000053.1"/>
</dbReference>
<comment type="similarity">
    <text evidence="6">Belongs to the ABC-2 integral membrane protein family.</text>
</comment>
<keyword evidence="9" id="KW-1185">Reference proteome</keyword>
<keyword evidence="2 6" id="KW-0812">Transmembrane</keyword>
<dbReference type="PANTHER" id="PTHR43077">
    <property type="entry name" value="TRANSPORT PERMEASE YVFS-RELATED"/>
    <property type="match status" value="1"/>
</dbReference>
<evidence type="ECO:0000313" key="9">
    <source>
        <dbReference type="Proteomes" id="UP001501020"/>
    </source>
</evidence>
<dbReference type="InterPro" id="IPR013525">
    <property type="entry name" value="ABC2_TM"/>
</dbReference>
<dbReference type="Pfam" id="PF01061">
    <property type="entry name" value="ABC2_membrane"/>
    <property type="match status" value="1"/>
</dbReference>
<dbReference type="EMBL" id="BAAAMR010000053">
    <property type="protein sequence ID" value="GAA2149980.1"/>
    <property type="molecule type" value="Genomic_DNA"/>
</dbReference>
<keyword evidence="4 6" id="KW-0472">Membrane</keyword>
<comment type="subcellular location">
    <subcellularLocation>
        <location evidence="6">Cell membrane</location>
        <topology evidence="6">Multi-pass membrane protein</topology>
    </subcellularLocation>
    <subcellularLocation>
        <location evidence="1">Membrane</location>
        <topology evidence="1">Multi-pass membrane protein</topology>
    </subcellularLocation>
</comment>
<keyword evidence="6" id="KW-1003">Cell membrane</keyword>
<feature type="transmembrane region" description="Helical" evidence="6">
    <location>
        <begin position="171"/>
        <end position="190"/>
    </location>
</feature>
<evidence type="ECO:0000256" key="3">
    <source>
        <dbReference type="ARBA" id="ARBA00022989"/>
    </source>
</evidence>
<protein>
    <recommendedName>
        <fullName evidence="6">Transport permease protein</fullName>
    </recommendedName>
</protein>
<evidence type="ECO:0000256" key="4">
    <source>
        <dbReference type="ARBA" id="ARBA00023136"/>
    </source>
</evidence>
<dbReference type="InterPro" id="IPR000412">
    <property type="entry name" value="ABC_2_transport"/>
</dbReference>
<organism evidence="8 9">
    <name type="scientific">Actinomadura napierensis</name>
    <dbReference type="NCBI Taxonomy" id="267854"/>
    <lineage>
        <taxon>Bacteria</taxon>
        <taxon>Bacillati</taxon>
        <taxon>Actinomycetota</taxon>
        <taxon>Actinomycetes</taxon>
        <taxon>Streptosporangiales</taxon>
        <taxon>Thermomonosporaceae</taxon>
        <taxon>Actinomadura</taxon>
    </lineage>
</organism>
<keyword evidence="6" id="KW-0813">Transport</keyword>
<keyword evidence="3 6" id="KW-1133">Transmembrane helix</keyword>
<proteinExistence type="inferred from homology"/>
<evidence type="ECO:0000313" key="8">
    <source>
        <dbReference type="EMBL" id="GAA2149980.1"/>
    </source>
</evidence>
<dbReference type="InterPro" id="IPR051328">
    <property type="entry name" value="T7SS_ABC-Transporter"/>
</dbReference>
<reference evidence="8 9" key="1">
    <citation type="journal article" date="2019" name="Int. J. Syst. Evol. Microbiol.">
        <title>The Global Catalogue of Microorganisms (GCM) 10K type strain sequencing project: providing services to taxonomists for standard genome sequencing and annotation.</title>
        <authorList>
            <consortium name="The Broad Institute Genomics Platform"/>
            <consortium name="The Broad Institute Genome Sequencing Center for Infectious Disease"/>
            <person name="Wu L."/>
            <person name="Ma J."/>
        </authorList>
    </citation>
    <scope>NUCLEOTIDE SEQUENCE [LARGE SCALE GENOMIC DNA]</scope>
    <source>
        <strain evidence="8 9">JCM 13850</strain>
    </source>
</reference>
<dbReference type="PANTHER" id="PTHR43077:SF10">
    <property type="entry name" value="TRANSPORT PERMEASE PROTEIN"/>
    <property type="match status" value="1"/>
</dbReference>
<dbReference type="PROSITE" id="PS51012">
    <property type="entry name" value="ABC_TM2"/>
    <property type="match status" value="1"/>
</dbReference>
<evidence type="ECO:0000256" key="1">
    <source>
        <dbReference type="ARBA" id="ARBA00004141"/>
    </source>
</evidence>
<sequence>MNATLLQTGWLARRSVLRTLRRPAAFFPAVAYPVLLLTLFSGGLDLSTRLHGFPTGSYFSFLLAGGFVQAALVGGVNSGVDLATDIQTGFLGRLLTAPMNRGLIVAAQLCGSAALAVVQAAVCLLVGLAAGVRPAGGAGGALVIVALTMTMSLAFSSCGALLALRTRSSEAVLATFPLTFVLLLFSSFFMPRPLMEAHWFRSLATGNPVSYLIEAVRSLLIGGDTAHAVATGFAVAAVLAAAGLGLTTLALRSRTVMA</sequence>
<feature type="transmembrane region" description="Helical" evidence="6">
    <location>
        <begin position="141"/>
        <end position="164"/>
    </location>
</feature>
<dbReference type="Proteomes" id="UP001501020">
    <property type="component" value="Unassembled WGS sequence"/>
</dbReference>
<feature type="domain" description="ABC transmembrane type-2" evidence="7">
    <location>
        <begin position="24"/>
        <end position="254"/>
    </location>
</feature>
<feature type="transmembrane region" description="Helical" evidence="6">
    <location>
        <begin position="56"/>
        <end position="82"/>
    </location>
</feature>
<accession>A0ABN2ZY61</accession>
<evidence type="ECO:0000259" key="7">
    <source>
        <dbReference type="PROSITE" id="PS51012"/>
    </source>
</evidence>
<gene>
    <name evidence="8" type="ORF">GCM10009727_53900</name>
</gene>
<feature type="transmembrane region" description="Helical" evidence="6">
    <location>
        <begin position="228"/>
        <end position="251"/>
    </location>
</feature>
<evidence type="ECO:0000256" key="2">
    <source>
        <dbReference type="ARBA" id="ARBA00022692"/>
    </source>
</evidence>
<comment type="caution">
    <text evidence="8">The sequence shown here is derived from an EMBL/GenBank/DDBJ whole genome shotgun (WGS) entry which is preliminary data.</text>
</comment>
<dbReference type="PIRSF" id="PIRSF006648">
    <property type="entry name" value="DrrB"/>
    <property type="match status" value="1"/>
</dbReference>
<evidence type="ECO:0000256" key="6">
    <source>
        <dbReference type="RuleBase" id="RU361157"/>
    </source>
</evidence>
<feature type="transmembrane region" description="Helical" evidence="6">
    <location>
        <begin position="103"/>
        <end position="129"/>
    </location>
</feature>